<dbReference type="PANTHER" id="PTHR12891:SF0">
    <property type="entry name" value="MMS19 NUCLEOTIDE EXCISION REPAIR PROTEIN HOMOLOG"/>
    <property type="match status" value="1"/>
</dbReference>
<dbReference type="InterPro" id="IPR024687">
    <property type="entry name" value="MMS19_C"/>
</dbReference>
<evidence type="ECO:0000259" key="6">
    <source>
        <dbReference type="Pfam" id="PF12460"/>
    </source>
</evidence>
<feature type="domain" description="MMS19 C-terminal" evidence="6">
    <location>
        <begin position="541"/>
        <end position="970"/>
    </location>
</feature>
<evidence type="ECO:0000259" key="7">
    <source>
        <dbReference type="Pfam" id="PF14500"/>
    </source>
</evidence>
<evidence type="ECO:0000313" key="9">
    <source>
        <dbReference type="RefSeq" id="XP_013413981.1"/>
    </source>
</evidence>
<dbReference type="GO" id="GO:0051604">
    <property type="term" value="P:protein maturation"/>
    <property type="evidence" value="ECO:0007669"/>
    <property type="project" value="UniProtKB-UniRule"/>
</dbReference>
<dbReference type="AlphaFoldDB" id="A0A1S3JV79"/>
<gene>
    <name evidence="9" type="primary">LOC106176232</name>
</gene>
<keyword evidence="5" id="KW-0963">Cytoplasm</keyword>
<feature type="domain" description="MMS19 N-terminal" evidence="7">
    <location>
        <begin position="40"/>
        <end position="300"/>
    </location>
</feature>
<comment type="similarity">
    <text evidence="2 5">Belongs to the MET18/MMS19 family.</text>
</comment>
<keyword evidence="5" id="KW-0206">Cytoskeleton</keyword>
<keyword evidence="5" id="KW-0227">DNA damage</keyword>
<protein>
    <recommendedName>
        <fullName evidence="5">MMS19 nucleotide excision repair protein</fullName>
    </recommendedName>
</protein>
<keyword evidence="3" id="KW-0677">Repeat</keyword>
<dbReference type="GO" id="GO:0006281">
    <property type="term" value="P:DNA repair"/>
    <property type="evidence" value="ECO:0007669"/>
    <property type="project" value="UniProtKB-UniRule"/>
</dbReference>
<keyword evidence="4 5" id="KW-0539">Nucleus</keyword>
<dbReference type="InterPro" id="IPR011989">
    <property type="entry name" value="ARM-like"/>
</dbReference>
<organism evidence="8 9">
    <name type="scientific">Lingula anatina</name>
    <name type="common">Brachiopod</name>
    <name type="synonym">Lingula unguis</name>
    <dbReference type="NCBI Taxonomy" id="7574"/>
    <lineage>
        <taxon>Eukaryota</taxon>
        <taxon>Metazoa</taxon>
        <taxon>Spiralia</taxon>
        <taxon>Lophotrochozoa</taxon>
        <taxon>Brachiopoda</taxon>
        <taxon>Linguliformea</taxon>
        <taxon>Lingulata</taxon>
        <taxon>Lingulida</taxon>
        <taxon>Linguloidea</taxon>
        <taxon>Lingulidae</taxon>
        <taxon>Lingula</taxon>
    </lineage>
</organism>
<dbReference type="GeneID" id="106176232"/>
<dbReference type="FunCoup" id="A0A1S3JV79">
    <property type="interactions" value="2698"/>
</dbReference>
<dbReference type="InterPro" id="IPR029240">
    <property type="entry name" value="MMS19_N"/>
</dbReference>
<evidence type="ECO:0000256" key="3">
    <source>
        <dbReference type="ARBA" id="ARBA00022737"/>
    </source>
</evidence>
<comment type="subcellular location">
    <subcellularLocation>
        <location evidence="5">Cytoplasm</location>
        <location evidence="5">Cytoskeleton</location>
        <location evidence="5">Spindle</location>
    </subcellularLocation>
    <subcellularLocation>
        <location evidence="1 5">Nucleus</location>
    </subcellularLocation>
</comment>
<dbReference type="Pfam" id="PF12460">
    <property type="entry name" value="MMS19_C"/>
    <property type="match status" value="1"/>
</dbReference>
<dbReference type="STRING" id="7574.A0A1S3JV79"/>
<dbReference type="PANTHER" id="PTHR12891">
    <property type="entry name" value="DNA REPAIR/TRANSCRIPTION PROTEIN MET18/MMS19"/>
    <property type="match status" value="1"/>
</dbReference>
<sequence length="1018" mass="114296">MAAPMWINALEVYVNGHQATGVDTISKGIIGKEIQLVELIEKLGPHLTSADTAVRCRGTRLLGEVLHRLPKDFLTIKEVELLVNFFSDRLKDHHSVTPHVLFGLLAMSTFTHLPPGSGQQMVKEVSKEVHVQSLAQADRRSAYSILINLLHTKMEELKPMGADFVYSFIQTMDGERDPRNLVLAFNIVPVIVQNFPIGMFAEELFEVTSCYFPIDFTPPPNDPHGVTKDELVLGLQRCMAATPLFAQYCLPLLIEKMTSDVQSAKKDAFHTLAKCTETYAAKDFQEFLSSLFMCMKREVLSGVSEMVEGAALSALTAVVSVLSTGVQQKNSETLLDGFLKDIIKDCRHHLTQPELKLMYPSGKLLQAAAAGSDQACCIILREIIPLLLEQFHKHTQVLNRRSVLDVLLGFIKISKRFNGSDEKNPVAEYKDAIMTVLFSLLSETNFLLRCAGLTGIVGMLTLTGVTSEEEQCLAAEHMLKLVLEDKDSSVRTEATTALTFMSSELTWIACKIVLPKLVEYLKTDFMETDQSSPHLSSGYLLNTLAAISVHKDIIQETVPILYQQLEDLTNRPETDYSEAELCLNCIANIVQSSVQEKENLDFFYEHLLQKLLKISLQSFINYLSRTEHVLWKQDILLKLCSVIRTICQHLSQRQGEEMVKNVLAVYVEGQSHLWLGGAEAEGAFKPLQASSPWQQTQALHVFLAVICALHQNVLVPSLYSLLDMLVNLTLQLSHSLSQLGTVKCLAGLINKAPQGTELDSYLESLKQKLETLLNTGVESGQHQGAALVWQWVTKALVLRGHPISGKFVEKMMTFFENSNLNKLAADGFYIVMAEFDDVMTKHMHAIIRPLYKQRFFHLTLPGLIQGFNSTIADRKQFYLTALSYLLRFVPKQVLLSELPPLVPLLVQSLLIEEVSLQLSTMTTMYDLMHDAPLILGEYLDTLIPKFLKLSRYEPSMKVRIAALQCLGMMTTLPQHLTTPHQKTVVRELAHPLDDKKRLVRKEAAQARGEWYLLETMQK</sequence>
<keyword evidence="8" id="KW-1185">Reference proteome</keyword>
<dbReference type="OMA" id="FSFMPEF"/>
<dbReference type="Pfam" id="PF14500">
    <property type="entry name" value="MMS19_N"/>
    <property type="match status" value="1"/>
</dbReference>
<dbReference type="OrthoDB" id="342900at2759"/>
<name>A0A1S3JV79_LINAN</name>
<proteinExistence type="inferred from homology"/>
<dbReference type="Proteomes" id="UP000085678">
    <property type="component" value="Unplaced"/>
</dbReference>
<keyword evidence="5" id="KW-0234">DNA repair</keyword>
<dbReference type="GO" id="GO:0097361">
    <property type="term" value="C:cytosolic [4Fe-4S] assembly targeting complex"/>
    <property type="evidence" value="ECO:0007669"/>
    <property type="project" value="UniProtKB-UniRule"/>
</dbReference>
<dbReference type="KEGG" id="lak:106176232"/>
<dbReference type="GO" id="GO:0016226">
    <property type="term" value="P:iron-sulfur cluster assembly"/>
    <property type="evidence" value="ECO:0007669"/>
    <property type="project" value="UniProtKB-UniRule"/>
</dbReference>
<evidence type="ECO:0000256" key="4">
    <source>
        <dbReference type="ARBA" id="ARBA00023242"/>
    </source>
</evidence>
<comment type="subunit">
    <text evidence="5">Component of the CIA complex.</text>
</comment>
<dbReference type="InterPro" id="IPR016024">
    <property type="entry name" value="ARM-type_fold"/>
</dbReference>
<evidence type="ECO:0000256" key="2">
    <source>
        <dbReference type="ARBA" id="ARBA00009340"/>
    </source>
</evidence>
<evidence type="ECO:0000313" key="8">
    <source>
        <dbReference type="Proteomes" id="UP000085678"/>
    </source>
</evidence>
<evidence type="ECO:0000256" key="1">
    <source>
        <dbReference type="ARBA" id="ARBA00004123"/>
    </source>
</evidence>
<accession>A0A1S3JV79</accession>
<dbReference type="InParanoid" id="A0A1S3JV79"/>
<dbReference type="GO" id="GO:0005634">
    <property type="term" value="C:nucleus"/>
    <property type="evidence" value="ECO:0007669"/>
    <property type="project" value="UniProtKB-SubCell"/>
</dbReference>
<reference evidence="9" key="1">
    <citation type="submission" date="2025-08" db="UniProtKB">
        <authorList>
            <consortium name="RefSeq"/>
        </authorList>
    </citation>
    <scope>IDENTIFICATION</scope>
    <source>
        <tissue evidence="9">Gonads</tissue>
    </source>
</reference>
<dbReference type="InterPro" id="IPR039920">
    <property type="entry name" value="MMS19"/>
</dbReference>
<evidence type="ECO:0000256" key="5">
    <source>
        <dbReference type="RuleBase" id="RU367072"/>
    </source>
</evidence>
<comment type="function">
    <text evidence="5">Key component of the cytosolic iron-sulfur protein assembly (CIA) complex, a multiprotein complex that mediates the incorporation of iron-sulfur cluster into apoproteins specifically involved in DNA metabolism and genomic integrity. In the CIA complex, MMS19 acts as an adapter between early-acting CIA components and a subset of cellular target iron-sulfur proteins.</text>
</comment>
<dbReference type="GO" id="GO:0071817">
    <property type="term" value="C:MMXD complex"/>
    <property type="evidence" value="ECO:0007669"/>
    <property type="project" value="TreeGrafter"/>
</dbReference>
<dbReference type="Gene3D" id="1.25.10.10">
    <property type="entry name" value="Leucine-rich Repeat Variant"/>
    <property type="match status" value="2"/>
</dbReference>
<dbReference type="SUPFAM" id="SSF48371">
    <property type="entry name" value="ARM repeat"/>
    <property type="match status" value="1"/>
</dbReference>
<dbReference type="RefSeq" id="XP_013413981.1">
    <property type="nucleotide sequence ID" value="XM_013558527.1"/>
</dbReference>